<feature type="zinc finger region" description="C3H1-type" evidence="6">
    <location>
        <begin position="20"/>
        <end position="49"/>
    </location>
</feature>
<dbReference type="InterPro" id="IPR036855">
    <property type="entry name" value="Znf_CCCH_sf"/>
</dbReference>
<feature type="compositionally biased region" description="Acidic residues" evidence="7">
    <location>
        <begin position="802"/>
        <end position="814"/>
    </location>
</feature>
<reference evidence="9" key="1">
    <citation type="submission" date="2022-05" db="EMBL/GenBank/DDBJ databases">
        <title>The Musa troglodytarum L. genome provides insights into the mechanism of non-climacteric behaviour and enrichment of carotenoids.</title>
        <authorList>
            <person name="Wang J."/>
        </authorList>
    </citation>
    <scope>NUCLEOTIDE SEQUENCE</scope>
    <source>
        <tissue evidence="9">Leaf</tissue>
    </source>
</reference>
<sequence length="1221" mass="137755">MESDGGCESIGPATAEEEVLKGNTDCVYFLASPLTCKKGSECEYRHSEGARINPRDCWYWLNGNCLNPKCSFRHPPLDSWFATPMPISGPLEPPPTAVSTQVPASRAPPGNASKKSAPCYYFQRGQCLKGERCPYMHGTYAVSGSVSQKVAKASTCLVEPPQIIKDTQQNITMLQNVAEFSVDKRKMTIDMPVEMPPEAKLVTKAEKPDGDSSENKLLLPYSLDDELPKLPQNYVAISSGYSLSKPWSHQVEPSDGQTENNKDTDEFLREYSPGFDVLVEDDIKDPDYFHNEDNFRLASNHGGQNLEAEDDYDYHHYNYQSMTNFERDQCNGIEKYDNYKQTRGTYSWDPKVSDRILDKPSSLKRRVLDKETKPDQMDDSDLRHRLLKQRRCHGSRSMDSRDDRGEHYRRDDHRAERGYGHHSRDQRQFPPENSISTRLQGRITFPGRLEKERSGRPRGRQSPTERMNHQKTHPERIRQQPSEDFSKGTSIRNKPTRRDDMNSLDFASPKSLAELKGAKINGNSNEQSIRSSSPDTKMNRMKSEKVEVLQESENSLSFEGPKPLSVILKRKRELAYTDSEISESQYENKQGGGESATRDYVPAAVTILQSVPPSEAGKEATFMNGNHEVDELRAVDEEGLILKDDEKSNDAPSSTIADAVEIGDGMDLENVEDEELENYDQKDVRLSYEARKSKAEEAESTRQVNNDELDDEDDFARKGMALGFSDLDPEDENGSGGGGGGGGDGLSRRFQRLVGARVPPMQHYSLRPANSFIGGSLHDLNTADSNPGEIEGISDVDRDPVNEDSLDNDDDESNSVDCVHDSYRNSIPLRGVGVDDDRSALEHSGRSPSPSYSILTHEDVSPIETARARFLQIIIDHFIDEHVIEAAETSDVGCYQGNEKVNKRKQREIQYEGDHMFALPLMYVANLYETLVNDVNVRLASLDGIREKNIGVALETAGGLYRRLAKKFPPKGSCSFRRRELATSLATRTRFPELVVQEEKRVRFVVVNGLSIIEKPNNIGIDDADWFKRLTGRHEVVISARDYKFYSPRHKYKRGASHSMSNIPGLNAISVTESSSQVANAIGFRPGNESQSHHEPSPKHHVQQSPQPAYHPLHQAHHQNIQQSQHSTHFSHIHQCPHPSHVPDLPHQHQTQTIPPHLTCLQSLSGANKPSKVLRRMWNALLQRDIQVLLRMWYKEVRDLNMKSFATLIYSCMMFYQSPVN</sequence>
<feature type="compositionally biased region" description="Basic and acidic residues" evidence="7">
    <location>
        <begin position="466"/>
        <end position="478"/>
    </location>
</feature>
<feature type="region of interest" description="Disordered" evidence="7">
    <location>
        <begin position="1083"/>
        <end position="1152"/>
    </location>
</feature>
<feature type="domain" description="C3H1-type" evidence="8">
    <location>
        <begin position="113"/>
        <end position="140"/>
    </location>
</feature>
<dbReference type="PANTHER" id="PTHR15725:SF14">
    <property type="entry name" value="ZINC FINGER CCCH DOMAIN-CONTAINING PROTEIN 11A"/>
    <property type="match status" value="1"/>
</dbReference>
<feature type="region of interest" description="Disordered" evidence="7">
    <location>
        <begin position="91"/>
        <end position="114"/>
    </location>
</feature>
<organism evidence="9 10">
    <name type="scientific">Musa troglodytarum</name>
    <name type="common">fe'i banana</name>
    <dbReference type="NCBI Taxonomy" id="320322"/>
    <lineage>
        <taxon>Eukaryota</taxon>
        <taxon>Viridiplantae</taxon>
        <taxon>Streptophyta</taxon>
        <taxon>Embryophyta</taxon>
        <taxon>Tracheophyta</taxon>
        <taxon>Spermatophyta</taxon>
        <taxon>Magnoliopsida</taxon>
        <taxon>Liliopsida</taxon>
        <taxon>Zingiberales</taxon>
        <taxon>Musaceae</taxon>
        <taxon>Musa</taxon>
    </lineage>
</organism>
<feature type="region of interest" description="Disordered" evidence="7">
    <location>
        <begin position="364"/>
        <end position="540"/>
    </location>
</feature>
<feature type="compositionally biased region" description="Basic and acidic residues" evidence="7">
    <location>
        <begin position="690"/>
        <end position="700"/>
    </location>
</feature>
<keyword evidence="2" id="KW-0677">Repeat</keyword>
<feature type="zinc finger region" description="C3H1-type" evidence="6">
    <location>
        <begin position="51"/>
        <end position="77"/>
    </location>
</feature>
<evidence type="ECO:0000256" key="1">
    <source>
        <dbReference type="ARBA" id="ARBA00022723"/>
    </source>
</evidence>
<feature type="region of interest" description="Disordered" evidence="7">
    <location>
        <begin position="690"/>
        <end position="747"/>
    </location>
</feature>
<evidence type="ECO:0000256" key="2">
    <source>
        <dbReference type="ARBA" id="ARBA00022737"/>
    </source>
</evidence>
<dbReference type="Pfam" id="PF00642">
    <property type="entry name" value="zf-CCCH"/>
    <property type="match status" value="1"/>
</dbReference>
<feature type="domain" description="C3H1-type" evidence="8">
    <location>
        <begin position="20"/>
        <end position="49"/>
    </location>
</feature>
<evidence type="ECO:0000313" key="10">
    <source>
        <dbReference type="Proteomes" id="UP001055439"/>
    </source>
</evidence>
<feature type="compositionally biased region" description="Basic and acidic residues" evidence="7">
    <location>
        <begin position="833"/>
        <end position="845"/>
    </location>
</feature>
<dbReference type="InterPro" id="IPR000571">
    <property type="entry name" value="Znf_CCCH"/>
</dbReference>
<evidence type="ECO:0000256" key="4">
    <source>
        <dbReference type="ARBA" id="ARBA00022833"/>
    </source>
</evidence>
<feature type="compositionally biased region" description="Basic and acidic residues" evidence="7">
    <location>
        <begin position="366"/>
        <end position="384"/>
    </location>
</feature>
<feature type="region of interest" description="Disordered" evidence="7">
    <location>
        <begin position="643"/>
        <end position="665"/>
    </location>
</feature>
<keyword evidence="10" id="KW-1185">Reference proteome</keyword>
<dbReference type="SMART" id="SM00356">
    <property type="entry name" value="ZnF_C3H1"/>
    <property type="match status" value="3"/>
</dbReference>
<feature type="compositionally biased region" description="Polar residues" evidence="7">
    <location>
        <begin position="479"/>
        <end position="493"/>
    </location>
</feature>
<feature type="region of interest" description="Disordered" evidence="7">
    <location>
        <begin position="778"/>
        <end position="853"/>
    </location>
</feature>
<dbReference type="SUPFAM" id="SSF90229">
    <property type="entry name" value="CCCH zinc finger"/>
    <property type="match status" value="1"/>
</dbReference>
<dbReference type="AlphaFoldDB" id="A0A9E7EEP3"/>
<keyword evidence="3 6" id="KW-0863">Zinc-finger</keyword>
<dbReference type="Gene3D" id="4.10.1000.10">
    <property type="entry name" value="Zinc finger, CCCH-type"/>
    <property type="match status" value="2"/>
</dbReference>
<feature type="zinc finger region" description="C3H1-type" evidence="6">
    <location>
        <begin position="113"/>
        <end position="140"/>
    </location>
</feature>
<name>A0A9E7EEP3_9LILI</name>
<feature type="compositionally biased region" description="Polar residues" evidence="7">
    <location>
        <begin position="521"/>
        <end position="536"/>
    </location>
</feature>
<feature type="compositionally biased region" description="Polar residues" evidence="7">
    <location>
        <begin position="1118"/>
        <end position="1130"/>
    </location>
</feature>
<feature type="compositionally biased region" description="Basic residues" evidence="7">
    <location>
        <begin position="385"/>
        <end position="394"/>
    </location>
</feature>
<dbReference type="FunFam" id="4.10.1000.10:FF:000021">
    <property type="entry name" value="Zinc finger CCCH domain-containing protein 17"/>
    <property type="match status" value="1"/>
</dbReference>
<feature type="compositionally biased region" description="Gly residues" evidence="7">
    <location>
        <begin position="734"/>
        <end position="745"/>
    </location>
</feature>
<dbReference type="InterPro" id="IPR041686">
    <property type="entry name" value="Znf-CCCH_3"/>
</dbReference>
<evidence type="ECO:0000256" key="3">
    <source>
        <dbReference type="ARBA" id="ARBA00022771"/>
    </source>
</evidence>
<evidence type="ECO:0000259" key="8">
    <source>
        <dbReference type="PROSITE" id="PS50103"/>
    </source>
</evidence>
<keyword evidence="1 6" id="KW-0479">Metal-binding</keyword>
<gene>
    <name evidence="9" type="ORF">MUK42_09802</name>
</gene>
<dbReference type="EMBL" id="CP097502">
    <property type="protein sequence ID" value="URD75470.1"/>
    <property type="molecule type" value="Genomic_DNA"/>
</dbReference>
<accession>A0A9E7EEP3</accession>
<dbReference type="OrthoDB" id="5395350at2759"/>
<evidence type="ECO:0000313" key="9">
    <source>
        <dbReference type="EMBL" id="URD75470.1"/>
    </source>
</evidence>
<dbReference type="GO" id="GO:0008270">
    <property type="term" value="F:zinc ion binding"/>
    <property type="evidence" value="ECO:0007669"/>
    <property type="project" value="UniProtKB-KW"/>
</dbReference>
<evidence type="ECO:0000256" key="6">
    <source>
        <dbReference type="PROSITE-ProRule" id="PRU00723"/>
    </source>
</evidence>
<keyword evidence="5" id="KW-0238">DNA-binding</keyword>
<protein>
    <recommendedName>
        <fullName evidence="8">C3H1-type domain-containing protein</fullName>
    </recommendedName>
</protein>
<dbReference type="PANTHER" id="PTHR15725">
    <property type="entry name" value="ZN-FINGER, C-X8-C-X5-C-X3-H TYPE-CONTAINING"/>
    <property type="match status" value="1"/>
</dbReference>
<evidence type="ECO:0000256" key="5">
    <source>
        <dbReference type="ARBA" id="ARBA00023125"/>
    </source>
</evidence>
<feature type="compositionally biased region" description="Basic and acidic residues" evidence="7">
    <location>
        <begin position="396"/>
        <end position="427"/>
    </location>
</feature>
<dbReference type="PROSITE" id="PS50103">
    <property type="entry name" value="ZF_C3H1"/>
    <property type="match status" value="3"/>
</dbReference>
<keyword evidence="4 6" id="KW-0862">Zinc</keyword>
<dbReference type="GO" id="GO:0003677">
    <property type="term" value="F:DNA binding"/>
    <property type="evidence" value="ECO:0007669"/>
    <property type="project" value="UniProtKB-KW"/>
</dbReference>
<dbReference type="Pfam" id="PF15663">
    <property type="entry name" value="zf-CCCH_3"/>
    <property type="match status" value="1"/>
</dbReference>
<dbReference type="GO" id="GO:0003729">
    <property type="term" value="F:mRNA binding"/>
    <property type="evidence" value="ECO:0007669"/>
    <property type="project" value="TreeGrafter"/>
</dbReference>
<dbReference type="Proteomes" id="UP001055439">
    <property type="component" value="Chromosome 1"/>
</dbReference>
<feature type="domain" description="C3H1-type" evidence="8">
    <location>
        <begin position="51"/>
        <end position="77"/>
    </location>
</feature>
<proteinExistence type="predicted"/>
<evidence type="ECO:0000256" key="7">
    <source>
        <dbReference type="SAM" id="MobiDB-lite"/>
    </source>
</evidence>